<keyword evidence="5" id="KW-1185">Reference proteome</keyword>
<keyword evidence="1" id="KW-0175">Coiled coil</keyword>
<dbReference type="PATRIC" id="fig|1121328.3.peg.1120"/>
<sequence>MFDKLILDNLDYVVEEYFKSRDLREILAETEKYIKALEEEIANEGVNKKMSHE</sequence>
<dbReference type="RefSeq" id="WP_161937484.1">
    <property type="nucleotide sequence ID" value="NZ_FRBG01000012.1"/>
</dbReference>
<dbReference type="EMBL" id="LSFY01000001">
    <property type="protein sequence ID" value="KXZ40036.1"/>
    <property type="molecule type" value="Genomic_DNA"/>
</dbReference>
<evidence type="ECO:0000313" key="3">
    <source>
        <dbReference type="EMBL" id="SHL12826.1"/>
    </source>
</evidence>
<dbReference type="EMBL" id="FRBG01000012">
    <property type="protein sequence ID" value="SHL12826.1"/>
    <property type="molecule type" value="Genomic_DNA"/>
</dbReference>
<dbReference type="Proteomes" id="UP000323392">
    <property type="component" value="Unassembled WGS sequence"/>
</dbReference>
<evidence type="ECO:0000313" key="4">
    <source>
        <dbReference type="Proteomes" id="UP000092605"/>
    </source>
</evidence>
<evidence type="ECO:0000313" key="2">
    <source>
        <dbReference type="EMBL" id="KXZ40036.1"/>
    </source>
</evidence>
<dbReference type="AlphaFoldDB" id="A0A150FR19"/>
<gene>
    <name evidence="2" type="ORF">JWYL7_1111</name>
    <name evidence="3" type="ORF">SAMN05661008_01504</name>
</gene>
<comment type="caution">
    <text evidence="2">The sequence shown here is derived from an EMBL/GenBank/DDBJ whole genome shotgun (WGS) entry which is preliminary data.</text>
</comment>
<protein>
    <submittedName>
        <fullName evidence="2">Uncharacterized protein</fullName>
    </submittedName>
</protein>
<organism evidence="2 4">
    <name type="scientific">Alkalithermobacter thermoalcaliphilus JW-YL-7 = DSM 7308</name>
    <dbReference type="NCBI Taxonomy" id="1121328"/>
    <lineage>
        <taxon>Bacteria</taxon>
        <taxon>Bacillati</taxon>
        <taxon>Bacillota</taxon>
        <taxon>Clostridia</taxon>
        <taxon>Peptostreptococcales</taxon>
        <taxon>Tepidibacteraceae</taxon>
        <taxon>Alkalithermobacter</taxon>
    </lineage>
</organism>
<proteinExistence type="predicted"/>
<reference evidence="2 4" key="1">
    <citation type="submission" date="2016-02" db="EMBL/GenBank/DDBJ databases">
        <title>Draft genome sequence for Clostridium paradoxum JW-YL-7.</title>
        <authorList>
            <person name="Utturkar S.M."/>
            <person name="Lancaster A."/>
            <person name="Poole F.L."/>
            <person name="Adams M.W."/>
            <person name="Brown S.D."/>
        </authorList>
    </citation>
    <scope>NUCLEOTIDE SEQUENCE [LARGE SCALE GENOMIC DNA]</scope>
    <source>
        <strain evidence="2 4">JW-YL-7</strain>
    </source>
</reference>
<name>A0A150FR19_CLOPD</name>
<accession>A0A150FR19</accession>
<reference evidence="3 5" key="2">
    <citation type="submission" date="2016-11" db="EMBL/GenBank/DDBJ databases">
        <authorList>
            <person name="Varghese N."/>
            <person name="Submissions S."/>
        </authorList>
    </citation>
    <scope>NUCLEOTIDE SEQUENCE [LARGE SCALE GENOMIC DNA]</scope>
    <source>
        <strain evidence="3 5">DSM 7308</strain>
    </source>
</reference>
<dbReference type="Proteomes" id="UP000092605">
    <property type="component" value="Unassembled WGS sequence"/>
</dbReference>
<feature type="coiled-coil region" evidence="1">
    <location>
        <begin position="20"/>
        <end position="47"/>
    </location>
</feature>
<evidence type="ECO:0000256" key="1">
    <source>
        <dbReference type="SAM" id="Coils"/>
    </source>
</evidence>
<evidence type="ECO:0000313" key="5">
    <source>
        <dbReference type="Proteomes" id="UP000323392"/>
    </source>
</evidence>